<proteinExistence type="predicted"/>
<dbReference type="CDD" id="cd03801">
    <property type="entry name" value="GT4_PimA-like"/>
    <property type="match status" value="1"/>
</dbReference>
<evidence type="ECO:0008006" key="3">
    <source>
        <dbReference type="Google" id="ProtNLM"/>
    </source>
</evidence>
<dbReference type="GO" id="GO:0009103">
    <property type="term" value="P:lipopolysaccharide biosynthetic process"/>
    <property type="evidence" value="ECO:0007669"/>
    <property type="project" value="TreeGrafter"/>
</dbReference>
<evidence type="ECO:0000256" key="1">
    <source>
        <dbReference type="ARBA" id="ARBA00022679"/>
    </source>
</evidence>
<dbReference type="Gene3D" id="3.40.50.2000">
    <property type="entry name" value="Glycogen Phosphorylase B"/>
    <property type="match status" value="2"/>
</dbReference>
<dbReference type="PANTHER" id="PTHR46401:SF2">
    <property type="entry name" value="GLYCOSYLTRANSFERASE WBBK-RELATED"/>
    <property type="match status" value="1"/>
</dbReference>
<dbReference type="AlphaFoldDB" id="A0A381UCP2"/>
<dbReference type="Pfam" id="PF13692">
    <property type="entry name" value="Glyco_trans_1_4"/>
    <property type="match status" value="1"/>
</dbReference>
<keyword evidence="1" id="KW-0808">Transferase</keyword>
<dbReference type="GO" id="GO:0016757">
    <property type="term" value="F:glycosyltransferase activity"/>
    <property type="evidence" value="ECO:0007669"/>
    <property type="project" value="TreeGrafter"/>
</dbReference>
<accession>A0A381UCP2</accession>
<sequence length="377" mass="42378">VKICILCFDLSNNSLGRAGLLAMALASRYEVEIIGPSRSGDIWFPMKDIDIPIRSYPWKRYPFFISTIRKMIKDIDADILIACKLRPTSFGIALIKKWVSNIPVILDIDDWELGFFYHTGFWGKVGRFLNFSNPSGLPYTWLMEYFTGYADSTIVSNRFLKNKFSGSLIYHCRDTSKLNPENFDSNSMKAKLGLEGKRVVMFLGTPRPHKGTGELFSAMEKISDPDVRLVLVGAGSSVQGYIDNMKINKDKVIVIPKIPFNELPDYLSAADILAIPQRDTTDTQGQIPAKLFDGMAMAKPIITTPISDIPEVLGGHGYLIEPGNPEQLAKTIKNIFANPEEARLKGQNARKRCQELYDLKVIKKELISKIEKLTTTQ</sequence>
<dbReference type="PANTHER" id="PTHR46401">
    <property type="entry name" value="GLYCOSYLTRANSFERASE WBBK-RELATED"/>
    <property type="match status" value="1"/>
</dbReference>
<reference evidence="2" key="1">
    <citation type="submission" date="2018-05" db="EMBL/GenBank/DDBJ databases">
        <authorList>
            <person name="Lanie J.A."/>
            <person name="Ng W.-L."/>
            <person name="Kazmierczak K.M."/>
            <person name="Andrzejewski T.M."/>
            <person name="Davidsen T.M."/>
            <person name="Wayne K.J."/>
            <person name="Tettelin H."/>
            <person name="Glass J.I."/>
            <person name="Rusch D."/>
            <person name="Podicherti R."/>
            <person name="Tsui H.-C.T."/>
            <person name="Winkler M.E."/>
        </authorList>
    </citation>
    <scope>NUCLEOTIDE SEQUENCE</scope>
</reference>
<gene>
    <name evidence="2" type="ORF">METZ01_LOCUS77981</name>
</gene>
<feature type="non-terminal residue" evidence="2">
    <location>
        <position position="1"/>
    </location>
</feature>
<evidence type="ECO:0000313" key="2">
    <source>
        <dbReference type="EMBL" id="SVA25127.1"/>
    </source>
</evidence>
<organism evidence="2">
    <name type="scientific">marine metagenome</name>
    <dbReference type="NCBI Taxonomy" id="408172"/>
    <lineage>
        <taxon>unclassified sequences</taxon>
        <taxon>metagenomes</taxon>
        <taxon>ecological metagenomes</taxon>
    </lineage>
</organism>
<dbReference type="EMBL" id="UINC01006044">
    <property type="protein sequence ID" value="SVA25127.1"/>
    <property type="molecule type" value="Genomic_DNA"/>
</dbReference>
<protein>
    <recommendedName>
        <fullName evidence="3">Glycosyl transferase family 1 domain-containing protein</fullName>
    </recommendedName>
</protein>
<dbReference type="SUPFAM" id="SSF53756">
    <property type="entry name" value="UDP-Glycosyltransferase/glycogen phosphorylase"/>
    <property type="match status" value="1"/>
</dbReference>
<name>A0A381UCP2_9ZZZZ</name>